<dbReference type="Proteomes" id="UP001638806">
    <property type="component" value="Unassembled WGS sequence"/>
</dbReference>
<keyword evidence="2" id="KW-1185">Reference proteome</keyword>
<name>A0ACC4E4W1_PURLI</name>
<comment type="caution">
    <text evidence="1">The sequence shown here is derived from an EMBL/GenBank/DDBJ whole genome shotgun (WGS) entry which is preliminary data.</text>
</comment>
<protein>
    <submittedName>
        <fullName evidence="1">Uncharacterized protein</fullName>
    </submittedName>
</protein>
<proteinExistence type="predicted"/>
<dbReference type="EMBL" id="JBGNUJ010000003">
    <property type="protein sequence ID" value="KAL3962789.1"/>
    <property type="molecule type" value="Genomic_DNA"/>
</dbReference>
<reference evidence="1" key="1">
    <citation type="submission" date="2024-12" db="EMBL/GenBank/DDBJ databases">
        <title>Comparative genomics and development of molecular markers within Purpureocillium lilacinum and among Purpureocillium species.</title>
        <authorList>
            <person name="Yeh Z.-Y."/>
            <person name="Ni N.-T."/>
            <person name="Lo P.-H."/>
            <person name="Mushyakhwo K."/>
            <person name="Lin C.-F."/>
            <person name="Nai Y.-S."/>
        </authorList>
    </citation>
    <scope>NUCLEOTIDE SEQUENCE</scope>
    <source>
        <strain evidence="1">NCHU-NPUST-175</strain>
    </source>
</reference>
<gene>
    <name evidence="1" type="ORF">ACCO45_004312</name>
</gene>
<evidence type="ECO:0000313" key="2">
    <source>
        <dbReference type="Proteomes" id="UP001638806"/>
    </source>
</evidence>
<accession>A0ACC4E4W1</accession>
<evidence type="ECO:0000313" key="1">
    <source>
        <dbReference type="EMBL" id="KAL3962789.1"/>
    </source>
</evidence>
<organism evidence="1 2">
    <name type="scientific">Purpureocillium lilacinum</name>
    <name type="common">Paecilomyces lilacinus</name>
    <dbReference type="NCBI Taxonomy" id="33203"/>
    <lineage>
        <taxon>Eukaryota</taxon>
        <taxon>Fungi</taxon>
        <taxon>Dikarya</taxon>
        <taxon>Ascomycota</taxon>
        <taxon>Pezizomycotina</taxon>
        <taxon>Sordariomycetes</taxon>
        <taxon>Hypocreomycetidae</taxon>
        <taxon>Hypocreales</taxon>
        <taxon>Ophiocordycipitaceae</taxon>
        <taxon>Purpureocillium</taxon>
    </lineage>
</organism>
<sequence>MSSATTSSRSSTKLELPTLSAAPSAAHTASSGTPSAEGQIPTAAAPEVGHHLGLALLSTILALYTVI</sequence>